<evidence type="ECO:0000256" key="1">
    <source>
        <dbReference type="SAM" id="Phobius"/>
    </source>
</evidence>
<protein>
    <submittedName>
        <fullName evidence="2">Uncharacterized protein</fullName>
    </submittedName>
</protein>
<keyword evidence="1" id="KW-0472">Membrane</keyword>
<keyword evidence="1" id="KW-1133">Transmembrane helix</keyword>
<comment type="caution">
    <text evidence="2">The sequence shown here is derived from an EMBL/GenBank/DDBJ whole genome shotgun (WGS) entry which is preliminary data.</text>
</comment>
<dbReference type="AlphaFoldDB" id="A0A0F9YE96"/>
<dbReference type="EMBL" id="LBOG01000005">
    <property type="protein sequence ID" value="KKP30039.1"/>
    <property type="molecule type" value="Genomic_DNA"/>
</dbReference>
<sequence>MENENKNNKVVYYVIGVVIVVVLILLVVLNMQTSNETITPNTDDETALESDLTAEDITKISEDTSEGSINVGASVSTISYADALIKYADKRIQFDTACQTFPNTVTYKDNTGIMLDNRSSISRTIKVGTNYTVKPWSFKIVVLPNIYLQSKTILVDCDKSQNVATILVQE</sequence>
<accession>A0A0F9YE96</accession>
<evidence type="ECO:0000313" key="2">
    <source>
        <dbReference type="EMBL" id="KKP30039.1"/>
    </source>
</evidence>
<gene>
    <name evidence="2" type="ORF">UR19_C0005G0041</name>
</gene>
<name>A0A0F9YE96_9BACT</name>
<keyword evidence="1" id="KW-0812">Transmembrane</keyword>
<feature type="transmembrane region" description="Helical" evidence="1">
    <location>
        <begin position="12"/>
        <end position="31"/>
    </location>
</feature>
<reference evidence="2 3" key="1">
    <citation type="journal article" date="2015" name="Nature">
        <title>rRNA introns, odd ribosomes, and small enigmatic genomes across a large radiation of phyla.</title>
        <authorList>
            <person name="Brown C.T."/>
            <person name="Hug L.A."/>
            <person name="Thomas B.C."/>
            <person name="Sharon I."/>
            <person name="Castelle C.J."/>
            <person name="Singh A."/>
            <person name="Wilkins M.J."/>
            <person name="Williams K.H."/>
            <person name="Banfield J.F."/>
        </authorList>
    </citation>
    <scope>NUCLEOTIDE SEQUENCE [LARGE SCALE GENOMIC DNA]</scope>
</reference>
<organism evidence="2 3">
    <name type="scientific">Candidatus Nomurabacteria bacterium GW2011_GWF1_31_48</name>
    <dbReference type="NCBI Taxonomy" id="1618767"/>
    <lineage>
        <taxon>Bacteria</taxon>
        <taxon>Candidatus Nomuraibacteriota</taxon>
    </lineage>
</organism>
<proteinExistence type="predicted"/>
<evidence type="ECO:0000313" key="3">
    <source>
        <dbReference type="Proteomes" id="UP000034934"/>
    </source>
</evidence>
<dbReference type="Proteomes" id="UP000034934">
    <property type="component" value="Unassembled WGS sequence"/>
</dbReference>